<evidence type="ECO:0000313" key="2">
    <source>
        <dbReference type="EMBL" id="TDD40980.1"/>
    </source>
</evidence>
<dbReference type="AlphaFoldDB" id="A0A4R4YAD6"/>
<feature type="transmembrane region" description="Helical" evidence="1">
    <location>
        <begin position="102"/>
        <end position="130"/>
    </location>
</feature>
<keyword evidence="1" id="KW-0812">Transmembrane</keyword>
<evidence type="ECO:0000256" key="1">
    <source>
        <dbReference type="SAM" id="Phobius"/>
    </source>
</evidence>
<name>A0A4R4YAD6_9PSEU</name>
<keyword evidence="1" id="KW-0472">Membrane</keyword>
<dbReference type="OrthoDB" id="5244221at2"/>
<feature type="transmembrane region" description="Helical" evidence="1">
    <location>
        <begin position="182"/>
        <end position="199"/>
    </location>
</feature>
<dbReference type="InterPro" id="IPR016566">
    <property type="entry name" value="UCP010219"/>
</dbReference>
<dbReference type="EMBL" id="SMKW01000064">
    <property type="protein sequence ID" value="TDD40980.1"/>
    <property type="molecule type" value="Genomic_DNA"/>
</dbReference>
<dbReference type="RefSeq" id="WP_132492652.1">
    <property type="nucleotide sequence ID" value="NZ_SMKW01000064.1"/>
</dbReference>
<keyword evidence="3" id="KW-1185">Reference proteome</keyword>
<feature type="transmembrane region" description="Helical" evidence="1">
    <location>
        <begin position="71"/>
        <end position="90"/>
    </location>
</feature>
<protein>
    <submittedName>
        <fullName evidence="2">DUF3159 domain-containing protein</fullName>
    </submittedName>
</protein>
<reference evidence="2 3" key="1">
    <citation type="submission" date="2019-03" db="EMBL/GenBank/DDBJ databases">
        <title>Draft genome sequences of novel Actinobacteria.</title>
        <authorList>
            <person name="Sahin N."/>
            <person name="Ay H."/>
            <person name="Saygin H."/>
        </authorList>
    </citation>
    <scope>NUCLEOTIDE SEQUENCE [LARGE SCALE GENOMIC DNA]</scope>
    <source>
        <strain evidence="2 3">7K502</strain>
    </source>
</reference>
<evidence type="ECO:0000313" key="3">
    <source>
        <dbReference type="Proteomes" id="UP000294947"/>
    </source>
</evidence>
<feature type="transmembrane region" description="Helical" evidence="1">
    <location>
        <begin position="151"/>
        <end position="170"/>
    </location>
</feature>
<proteinExistence type="predicted"/>
<comment type="caution">
    <text evidence="2">The sequence shown here is derived from an EMBL/GenBank/DDBJ whole genome shotgun (WGS) entry which is preliminary data.</text>
</comment>
<dbReference type="Pfam" id="PF11361">
    <property type="entry name" value="DUF3159"/>
    <property type="match status" value="1"/>
</dbReference>
<keyword evidence="1" id="KW-1133">Transmembrane helix</keyword>
<sequence length="234" mass="24955">MAPSPPQEDDRADDTEPDVRKRARGALIDIAPILCFTLSFALTQRLTAAVAFALAAGVGTGIYRLVRREPAWRALGALGVVCVGSALAAHTEDATNFFLPGLVIQGVTAAVTPVLLAFGWPPLALVAGLVTGERTRWRRCPIRRRAFTRANLVLFATKVVLLSVELPLFLAGQTVTLGFTNAAGPFVHGLGALLAWRVFRRAAGTHRCARATDRCDARANAPDPLRSPAPQETA</sequence>
<feature type="transmembrane region" description="Helical" evidence="1">
    <location>
        <begin position="48"/>
        <end position="66"/>
    </location>
</feature>
<dbReference type="Proteomes" id="UP000294947">
    <property type="component" value="Unassembled WGS sequence"/>
</dbReference>
<accession>A0A4R4YAD6</accession>
<organism evidence="2 3">
    <name type="scientific">Saccharopolyspora elongata</name>
    <dbReference type="NCBI Taxonomy" id="2530387"/>
    <lineage>
        <taxon>Bacteria</taxon>
        <taxon>Bacillati</taxon>
        <taxon>Actinomycetota</taxon>
        <taxon>Actinomycetes</taxon>
        <taxon>Pseudonocardiales</taxon>
        <taxon>Pseudonocardiaceae</taxon>
        <taxon>Saccharopolyspora</taxon>
    </lineage>
</organism>
<gene>
    <name evidence="2" type="ORF">E1288_34090</name>
</gene>